<sequence length="59" mass="6424">ALRWKIEAGVRDRGILSLAQGTKNGPFPLMAIFGNDISNIDWAQDDMICGFDGSSQDPN</sequence>
<gene>
    <name evidence="1" type="ORF">KI387_042933</name>
</gene>
<dbReference type="AlphaFoldDB" id="A0AA38F7W2"/>
<dbReference type="EMBL" id="JAHRHJ020003360">
    <property type="protein sequence ID" value="KAH9291880.1"/>
    <property type="molecule type" value="Genomic_DNA"/>
</dbReference>
<protein>
    <submittedName>
        <fullName evidence="1">Uncharacterized protein</fullName>
    </submittedName>
</protein>
<reference evidence="1 2" key="1">
    <citation type="journal article" date="2021" name="Nat. Plants">
        <title>The Taxus genome provides insights into paclitaxel biosynthesis.</title>
        <authorList>
            <person name="Xiong X."/>
            <person name="Gou J."/>
            <person name="Liao Q."/>
            <person name="Li Y."/>
            <person name="Zhou Q."/>
            <person name="Bi G."/>
            <person name="Li C."/>
            <person name="Du R."/>
            <person name="Wang X."/>
            <person name="Sun T."/>
            <person name="Guo L."/>
            <person name="Liang H."/>
            <person name="Lu P."/>
            <person name="Wu Y."/>
            <person name="Zhang Z."/>
            <person name="Ro D.K."/>
            <person name="Shang Y."/>
            <person name="Huang S."/>
            <person name="Yan J."/>
        </authorList>
    </citation>
    <scope>NUCLEOTIDE SEQUENCE [LARGE SCALE GENOMIC DNA]</scope>
    <source>
        <strain evidence="1">Ta-2019</strain>
    </source>
</reference>
<evidence type="ECO:0000313" key="2">
    <source>
        <dbReference type="Proteomes" id="UP000824469"/>
    </source>
</evidence>
<accession>A0AA38F7W2</accession>
<feature type="non-terminal residue" evidence="1">
    <location>
        <position position="1"/>
    </location>
</feature>
<keyword evidence="2" id="KW-1185">Reference proteome</keyword>
<organism evidence="1 2">
    <name type="scientific">Taxus chinensis</name>
    <name type="common">Chinese yew</name>
    <name type="synonym">Taxus wallichiana var. chinensis</name>
    <dbReference type="NCBI Taxonomy" id="29808"/>
    <lineage>
        <taxon>Eukaryota</taxon>
        <taxon>Viridiplantae</taxon>
        <taxon>Streptophyta</taxon>
        <taxon>Embryophyta</taxon>
        <taxon>Tracheophyta</taxon>
        <taxon>Spermatophyta</taxon>
        <taxon>Pinopsida</taxon>
        <taxon>Pinidae</taxon>
        <taxon>Conifers II</taxon>
        <taxon>Cupressales</taxon>
        <taxon>Taxaceae</taxon>
        <taxon>Taxus</taxon>
    </lineage>
</organism>
<comment type="caution">
    <text evidence="1">The sequence shown here is derived from an EMBL/GenBank/DDBJ whole genome shotgun (WGS) entry which is preliminary data.</text>
</comment>
<evidence type="ECO:0000313" key="1">
    <source>
        <dbReference type="EMBL" id="KAH9291880.1"/>
    </source>
</evidence>
<feature type="non-terminal residue" evidence="1">
    <location>
        <position position="59"/>
    </location>
</feature>
<name>A0AA38F7W2_TAXCH</name>
<proteinExistence type="predicted"/>
<dbReference type="Proteomes" id="UP000824469">
    <property type="component" value="Unassembled WGS sequence"/>
</dbReference>